<dbReference type="InterPro" id="IPR015422">
    <property type="entry name" value="PyrdxlP-dep_Trfase_small"/>
</dbReference>
<evidence type="ECO:0000256" key="3">
    <source>
        <dbReference type="RuleBase" id="RU003560"/>
    </source>
</evidence>
<dbReference type="GO" id="GO:0030170">
    <property type="term" value="F:pyridoxal phosphate binding"/>
    <property type="evidence" value="ECO:0007669"/>
    <property type="project" value="InterPro"/>
</dbReference>
<dbReference type="PANTHER" id="PTHR43713:SF3">
    <property type="entry name" value="GLUTAMATE-1-SEMIALDEHYDE 2,1-AMINOMUTASE 1, CHLOROPLASTIC-RELATED"/>
    <property type="match status" value="1"/>
</dbReference>
<dbReference type="Pfam" id="PF00202">
    <property type="entry name" value="Aminotran_3"/>
    <property type="match status" value="1"/>
</dbReference>
<protein>
    <recommendedName>
        <fullName evidence="6">Glutamate-1-semialdehyde 2,1-aminomutase</fullName>
    </recommendedName>
</protein>
<dbReference type="EMBL" id="HBIN01006669">
    <property type="protein sequence ID" value="CAE0434584.1"/>
    <property type="molecule type" value="Transcribed_RNA"/>
</dbReference>
<evidence type="ECO:0000256" key="2">
    <source>
        <dbReference type="ARBA" id="ARBA00022898"/>
    </source>
</evidence>
<dbReference type="AlphaFoldDB" id="A0A6S8CDD5"/>
<evidence type="ECO:0008006" key="6">
    <source>
        <dbReference type="Google" id="ProtNLM"/>
    </source>
</evidence>
<comment type="cofactor">
    <cofactor evidence="1">
        <name>pyridoxal 5'-phosphate</name>
        <dbReference type="ChEBI" id="CHEBI:597326"/>
    </cofactor>
</comment>
<accession>A0A6S8CDD5</accession>
<dbReference type="GO" id="GO:0008483">
    <property type="term" value="F:transaminase activity"/>
    <property type="evidence" value="ECO:0007669"/>
    <property type="project" value="InterPro"/>
</dbReference>
<dbReference type="Gene3D" id="3.90.1150.10">
    <property type="entry name" value="Aspartate Aminotransferase, domain 1"/>
    <property type="match status" value="1"/>
</dbReference>
<keyword evidence="2 3" id="KW-0663">Pyridoxal phosphate</keyword>
<dbReference type="SUPFAM" id="SSF53383">
    <property type="entry name" value="PLP-dependent transferases"/>
    <property type="match status" value="1"/>
</dbReference>
<dbReference type="InterPro" id="IPR005814">
    <property type="entry name" value="Aminotrans_3"/>
</dbReference>
<comment type="similarity">
    <text evidence="3">Belongs to the class-III pyridoxal-phosphate-dependent aminotransferase family.</text>
</comment>
<sequence length="449" mass="50180">MKNESKEENLKERSKKVLVSLTHLSIAGLPKGYTQFFDRGEGCYIYDVDGKRYIDFMASFGPILLGHQHEGVDSQVRKQMLKGNCLAGPSEKMVELAELLSRVIPYAEWAYFAKNGTDSTTIAVRMARAHTGKRVILRAPSSYHGSAEIWKEGLCQYFSYLILNNIVYFHCIQGSNRRLLREGVLPEQRAYLSPYVFNDVKSVSDAVEAAGDDFAGIICPSFKWDYGFDQELPTIEFLTYLRRVCDENNAVLICDDVRSSMRLSLAGSWAYLEGCNVEPDLSCLCKGIANGYEMSAVVGNNRLRKAAGTINATGSFWCNAIPFTAAIHTIETLAQNPSIHENMKLLGEKLRSGLNKVAKGCGVEGFRQSGPVQMPYFSFDQERTKPISDRVLIQTFCSYCARLGVWFHPYHTMFLTAAHTDADIESTLSVAEVAFRAVKSLQRDHIASL</sequence>
<organism evidence="4">
    <name type="scientific">Aplanochytrium stocchinoi</name>
    <dbReference type="NCBI Taxonomy" id="215587"/>
    <lineage>
        <taxon>Eukaryota</taxon>
        <taxon>Sar</taxon>
        <taxon>Stramenopiles</taxon>
        <taxon>Bigyra</taxon>
        <taxon>Labyrinthulomycetes</taxon>
        <taxon>Thraustochytrida</taxon>
        <taxon>Thraustochytriidae</taxon>
        <taxon>Aplanochytrium</taxon>
    </lineage>
</organism>
<evidence type="ECO:0000313" key="4">
    <source>
        <dbReference type="EMBL" id="CAE0434584.1"/>
    </source>
</evidence>
<dbReference type="InterPro" id="IPR015424">
    <property type="entry name" value="PyrdxlP-dep_Trfase"/>
</dbReference>
<evidence type="ECO:0000256" key="1">
    <source>
        <dbReference type="ARBA" id="ARBA00001933"/>
    </source>
</evidence>
<gene>
    <name evidence="4" type="ORF">ASTO00021_LOCUS4879</name>
    <name evidence="5" type="ORF">ASTO00021_LOCUS4882</name>
</gene>
<dbReference type="PANTHER" id="PTHR43713">
    <property type="entry name" value="GLUTAMATE-1-SEMIALDEHYDE 2,1-AMINOMUTASE"/>
    <property type="match status" value="1"/>
</dbReference>
<dbReference type="EMBL" id="HBIN01006672">
    <property type="protein sequence ID" value="CAE0434587.1"/>
    <property type="molecule type" value="Transcribed_RNA"/>
</dbReference>
<reference evidence="4" key="1">
    <citation type="submission" date="2021-01" db="EMBL/GenBank/DDBJ databases">
        <authorList>
            <person name="Corre E."/>
            <person name="Pelletier E."/>
            <person name="Niang G."/>
            <person name="Scheremetjew M."/>
            <person name="Finn R."/>
            <person name="Kale V."/>
            <person name="Holt S."/>
            <person name="Cochrane G."/>
            <person name="Meng A."/>
            <person name="Brown T."/>
            <person name="Cohen L."/>
        </authorList>
    </citation>
    <scope>NUCLEOTIDE SEQUENCE</scope>
    <source>
        <strain evidence="4">GSBS06</strain>
    </source>
</reference>
<dbReference type="InterPro" id="IPR015421">
    <property type="entry name" value="PyrdxlP-dep_Trfase_major"/>
</dbReference>
<evidence type="ECO:0000313" key="5">
    <source>
        <dbReference type="EMBL" id="CAE0434587.1"/>
    </source>
</evidence>
<proteinExistence type="inferred from homology"/>
<dbReference type="PIRSF" id="PIRSF000521">
    <property type="entry name" value="Transaminase_4ab_Lys_Orn"/>
    <property type="match status" value="1"/>
</dbReference>
<dbReference type="Gene3D" id="3.40.640.10">
    <property type="entry name" value="Type I PLP-dependent aspartate aminotransferase-like (Major domain)"/>
    <property type="match status" value="1"/>
</dbReference>
<name>A0A6S8CDD5_9STRA</name>